<protein>
    <recommendedName>
        <fullName evidence="8">Kinase</fullName>
        <ecNumber evidence="8">2.7.-.-</ecNumber>
    </recommendedName>
</protein>
<dbReference type="PROSITE" id="PS51257">
    <property type="entry name" value="PROKAR_LIPOPROTEIN"/>
    <property type="match status" value="1"/>
</dbReference>
<dbReference type="GO" id="GO:0005737">
    <property type="term" value="C:cytoplasm"/>
    <property type="evidence" value="ECO:0007669"/>
    <property type="project" value="TreeGrafter"/>
</dbReference>
<dbReference type="InterPro" id="IPR005522">
    <property type="entry name" value="IPK"/>
</dbReference>
<evidence type="ECO:0000256" key="2">
    <source>
        <dbReference type="ARBA" id="ARBA00022679"/>
    </source>
</evidence>
<dbReference type="GO" id="GO:0005524">
    <property type="term" value="F:ATP binding"/>
    <property type="evidence" value="ECO:0007669"/>
    <property type="project" value="UniProtKB-KW"/>
</dbReference>
<comment type="catalytic activity">
    <reaction evidence="6">
        <text>1D-myo-inositol 1,4,5-trisphosphate + 2 ATP = 1D-myo-inositol 1,3,4,5,6-pentakisphosphate + 2 ADP + 2 H(+)</text>
        <dbReference type="Rhea" id="RHEA:32359"/>
        <dbReference type="ChEBI" id="CHEBI:15378"/>
        <dbReference type="ChEBI" id="CHEBI:30616"/>
        <dbReference type="ChEBI" id="CHEBI:57733"/>
        <dbReference type="ChEBI" id="CHEBI:203600"/>
        <dbReference type="ChEBI" id="CHEBI:456216"/>
        <dbReference type="EC" id="2.7.1.151"/>
    </reaction>
</comment>
<accession>A0A7S2PJG0</accession>
<evidence type="ECO:0000256" key="4">
    <source>
        <dbReference type="ARBA" id="ARBA00022777"/>
    </source>
</evidence>
<keyword evidence="3" id="KW-0547">Nucleotide-binding</keyword>
<organism evidence="9">
    <name type="scientific">Leptocylindrus danicus</name>
    <dbReference type="NCBI Taxonomy" id="163516"/>
    <lineage>
        <taxon>Eukaryota</taxon>
        <taxon>Sar</taxon>
        <taxon>Stramenopiles</taxon>
        <taxon>Ochrophyta</taxon>
        <taxon>Bacillariophyta</taxon>
        <taxon>Coscinodiscophyceae</taxon>
        <taxon>Chaetocerotophycidae</taxon>
        <taxon>Leptocylindrales</taxon>
        <taxon>Leptocylindraceae</taxon>
        <taxon>Leptocylindrus</taxon>
    </lineage>
</organism>
<reference evidence="9" key="1">
    <citation type="submission" date="2021-01" db="EMBL/GenBank/DDBJ databases">
        <authorList>
            <person name="Corre E."/>
            <person name="Pelletier E."/>
            <person name="Niang G."/>
            <person name="Scheremetjew M."/>
            <person name="Finn R."/>
            <person name="Kale V."/>
            <person name="Holt S."/>
            <person name="Cochrane G."/>
            <person name="Meng A."/>
            <person name="Brown T."/>
            <person name="Cohen L."/>
        </authorList>
    </citation>
    <scope>NUCLEOTIDE SEQUENCE</scope>
    <source>
        <strain evidence="9">B650</strain>
    </source>
</reference>
<comment type="catalytic activity">
    <reaction evidence="7">
        <text>1D-myo-inositol 1,3,4,6-tetrakisphosphate + ATP = 1D-myo-inositol 1,3,4,5,6-pentakisphosphate + ADP + H(+)</text>
        <dbReference type="Rhea" id="RHEA:12717"/>
        <dbReference type="ChEBI" id="CHEBI:15378"/>
        <dbReference type="ChEBI" id="CHEBI:30616"/>
        <dbReference type="ChEBI" id="CHEBI:57660"/>
        <dbReference type="ChEBI" id="CHEBI:57733"/>
        <dbReference type="ChEBI" id="CHEBI:456216"/>
        <dbReference type="EC" id="2.7.1.140"/>
    </reaction>
</comment>
<keyword evidence="4 8" id="KW-0418">Kinase</keyword>
<dbReference type="GO" id="GO:0051765">
    <property type="term" value="F:inositol tetrakisphosphate kinase activity"/>
    <property type="evidence" value="ECO:0007669"/>
    <property type="project" value="TreeGrafter"/>
</dbReference>
<keyword evidence="2 8" id="KW-0808">Transferase</keyword>
<name>A0A7S2PJG0_9STRA</name>
<evidence type="ECO:0000256" key="3">
    <source>
        <dbReference type="ARBA" id="ARBA00022741"/>
    </source>
</evidence>
<dbReference type="GO" id="GO:0032958">
    <property type="term" value="P:inositol phosphate biosynthetic process"/>
    <property type="evidence" value="ECO:0007669"/>
    <property type="project" value="InterPro"/>
</dbReference>
<evidence type="ECO:0000256" key="1">
    <source>
        <dbReference type="ARBA" id="ARBA00007374"/>
    </source>
</evidence>
<comment type="similarity">
    <text evidence="1 8">Belongs to the inositol phosphokinase (IPK) family.</text>
</comment>
<dbReference type="AlphaFoldDB" id="A0A7S2PJG0"/>
<dbReference type="EC" id="2.7.-.-" evidence="8"/>
<keyword evidence="5" id="KW-0067">ATP-binding</keyword>
<evidence type="ECO:0000256" key="6">
    <source>
        <dbReference type="ARBA" id="ARBA00036164"/>
    </source>
</evidence>
<sequence>MRPSPRDMMAVSRQNNQSILSATSCIILASSSVALLLWGTLQRRARRKAFELASLAHRLVKEGSLVDCSDVHVRAKILYAAVDRATRFWFPSSDSRPSPLKSQVGGLSDHKRRVLTADPDFCLKPLHVDERGFREIAFYESLRLAHHNESSLAKRLQIEHGDLPALDELAFACDSNRSQKHSNSNLRLTSCMWDDFAMQLFVQDEVVQGLDSNTRNAWGELRDEVDLLRRLSSFTPDYYGIIGQPTSTSYEITSESYLLLGNLTVNFKKPCVMDLKMGRKTYERDAHYTKKERECLKYEQQAEFGFRIVGMRFYDPAHVDADEEGFVFLDKHFGRSLASTDEVVDAFRTFFKTRNTPENEQRLAEALENNKSVFEINELKKQWRICKDEYRTEIITDLIEQLQCIQTWFEDNDRYCFRSSSLLFVYEGDMSQVNRDVSVVKMIDFTHVQRRKAIDEGYLHGVHNVLSMFEKLIRDEDS</sequence>
<dbReference type="Gene3D" id="3.30.470.160">
    <property type="entry name" value="Inositol polyphosphate kinase"/>
    <property type="match status" value="1"/>
</dbReference>
<dbReference type="GO" id="GO:0005634">
    <property type="term" value="C:nucleus"/>
    <property type="evidence" value="ECO:0007669"/>
    <property type="project" value="TreeGrafter"/>
</dbReference>
<evidence type="ECO:0000256" key="7">
    <source>
        <dbReference type="ARBA" id="ARBA00036525"/>
    </source>
</evidence>
<dbReference type="SUPFAM" id="SSF56104">
    <property type="entry name" value="SAICAR synthase-like"/>
    <property type="match status" value="1"/>
</dbReference>
<evidence type="ECO:0000256" key="8">
    <source>
        <dbReference type="RuleBase" id="RU363090"/>
    </source>
</evidence>
<proteinExistence type="inferred from homology"/>
<dbReference type="Pfam" id="PF03770">
    <property type="entry name" value="IPK"/>
    <property type="match status" value="2"/>
</dbReference>
<dbReference type="PANTHER" id="PTHR12400">
    <property type="entry name" value="INOSITOL POLYPHOSPHATE KINASE"/>
    <property type="match status" value="1"/>
</dbReference>
<gene>
    <name evidence="9" type="ORF">LDAN0321_LOCUS16886</name>
</gene>
<evidence type="ECO:0000256" key="5">
    <source>
        <dbReference type="ARBA" id="ARBA00022840"/>
    </source>
</evidence>
<dbReference type="GO" id="GO:0008440">
    <property type="term" value="F:inositol-1,4,5-trisphosphate 3-kinase activity"/>
    <property type="evidence" value="ECO:0007669"/>
    <property type="project" value="TreeGrafter"/>
</dbReference>
<dbReference type="InterPro" id="IPR038286">
    <property type="entry name" value="IPK_sf"/>
</dbReference>
<dbReference type="EMBL" id="HBGY01027242">
    <property type="protein sequence ID" value="CAD9601616.1"/>
    <property type="molecule type" value="Transcribed_RNA"/>
</dbReference>
<dbReference type="PANTHER" id="PTHR12400:SF51">
    <property type="entry name" value="INOSITOL POLYPHOSPHATE MULTIKINASE"/>
    <property type="match status" value="1"/>
</dbReference>
<evidence type="ECO:0000313" key="9">
    <source>
        <dbReference type="EMBL" id="CAD9601616.1"/>
    </source>
</evidence>